<keyword evidence="8" id="KW-1185">Reference proteome</keyword>
<comment type="caution">
    <text evidence="7">The sequence shown here is derived from an EMBL/GenBank/DDBJ whole genome shotgun (WGS) entry which is preliminary data.</text>
</comment>
<dbReference type="InterPro" id="IPR051608">
    <property type="entry name" value="RQC_Subunit_NEMF"/>
</dbReference>
<dbReference type="Proteomes" id="UP000257076">
    <property type="component" value="Unassembled WGS sequence"/>
</dbReference>
<evidence type="ECO:0000313" key="7">
    <source>
        <dbReference type="EMBL" id="REG23076.1"/>
    </source>
</evidence>
<reference evidence="7 8" key="1">
    <citation type="submission" date="2018-08" db="EMBL/GenBank/DDBJ databases">
        <title>Genomic Encyclopedia of Type Strains, Phase IV (KMG-IV): sequencing the most valuable type-strain genomes for metagenomic binning, comparative biology and taxonomic classification.</title>
        <authorList>
            <person name="Goeker M."/>
        </authorList>
    </citation>
    <scope>NUCLEOTIDE SEQUENCE [LARGE SCALE GENOMIC DNA]</scope>
    <source>
        <strain evidence="7 8">DSM 17274</strain>
    </source>
</reference>
<dbReference type="EMBL" id="QUMW01000014">
    <property type="protein sequence ID" value="REG23076.1"/>
    <property type="molecule type" value="Genomic_DNA"/>
</dbReference>
<gene>
    <name evidence="5" type="primary">rqcH</name>
    <name evidence="7" type="ORF">DFR63_1968</name>
</gene>
<keyword evidence="5" id="KW-0175">Coiled coil</keyword>
<evidence type="ECO:0000256" key="4">
    <source>
        <dbReference type="ARBA" id="ARBA00022917"/>
    </source>
</evidence>
<organism evidence="7 8">
    <name type="scientific">Jeotgalicoccus halotolerans</name>
    <dbReference type="NCBI Taxonomy" id="157227"/>
    <lineage>
        <taxon>Bacteria</taxon>
        <taxon>Bacillati</taxon>
        <taxon>Bacillota</taxon>
        <taxon>Bacilli</taxon>
        <taxon>Bacillales</taxon>
        <taxon>Staphylococcaceae</taxon>
        <taxon>Jeotgalicoccus</taxon>
    </lineage>
</organism>
<protein>
    <recommendedName>
        <fullName evidence="5">Rqc2 homolog RqcH</fullName>
        <shortName evidence="5">RqcH</shortName>
    </recommendedName>
</protein>
<dbReference type="Gene3D" id="2.30.310.10">
    <property type="entry name" value="ibrinogen binding protein from staphylococcus aureus domain"/>
    <property type="match status" value="1"/>
</dbReference>
<dbReference type="AlphaFoldDB" id="A0A3E0ATJ2"/>
<accession>A0A3E0ATJ2</accession>
<dbReference type="InterPro" id="IPR008532">
    <property type="entry name" value="NFACT_RNA-bd"/>
</dbReference>
<dbReference type="HAMAP" id="MF_00844_B">
    <property type="entry name" value="RqcH_B"/>
    <property type="match status" value="1"/>
</dbReference>
<keyword evidence="2 5" id="KW-0699">rRNA-binding</keyword>
<keyword evidence="3 5" id="KW-0694">RNA-binding</keyword>
<sequence length="564" mass="65654">MAFDGNFTHALTEELQFLVRGKINKIQQMDNSSLLFKMRAEGKNHQLLISSHPMYARFHLTEQKYEFPFDPPMFSRILRKHIEGGFITEIKQLGNDRQVHIHIRAINDIGDDIERILILEIMGRHSNIILTDENYKIIDGIKHLTPNNNVRTIMPGFTYEGPPTGRKLNPRTEELNDLPKFIDFNAGKLKRQILTNIEGFSPVFIDEVESRVKYFKPDNIVPAIKETLVKARNIQPVYYDLKKPVFYFTPLEHLGEPDKVYGTLSELLDEYYHRRYQISAIRQKSSDYLQVIEREHDKTVRKIANLEADLQEAAEKDKYQKYGELITAYMHSIKNYQESAVVMDYYTNEEIEIPLDKQLSAAENAQRYYNMYNKLKNREKVAEEQLRLAHMDVEYFSNLLHQMENITTEDEVEEVRQELIEEKIIKERKRGKKKKKVNKIQLHEFETSNGLPIFVGKNNKQNDYLTNRKAQNNHLWFHTKDIPGSHVVIAHNASDISEDDILEAAMLAAFHSKAGQSAGVPVDYTEIRHVKNIPGTKPGFVTYSEQSTVLVDPDAEKVKEMKKD</sequence>
<dbReference type="GO" id="GO:0000049">
    <property type="term" value="F:tRNA binding"/>
    <property type="evidence" value="ECO:0007669"/>
    <property type="project" value="UniProtKB-UniRule"/>
</dbReference>
<keyword evidence="1 5" id="KW-0820">tRNA-binding</keyword>
<dbReference type="Pfam" id="PF05670">
    <property type="entry name" value="NFACT-R_1"/>
    <property type="match status" value="1"/>
</dbReference>
<dbReference type="InterPro" id="IPR043682">
    <property type="entry name" value="RqcH_bacterial"/>
</dbReference>
<dbReference type="GO" id="GO:0019843">
    <property type="term" value="F:rRNA binding"/>
    <property type="evidence" value="ECO:0007669"/>
    <property type="project" value="UniProtKB-UniRule"/>
</dbReference>
<feature type="domain" description="NFACT RNA-binding" evidence="6">
    <location>
        <begin position="443"/>
        <end position="533"/>
    </location>
</feature>
<comment type="subunit">
    <text evidence="5">Associates with stalled 50S ribosomal subunits. Binds to RqcP.</text>
</comment>
<dbReference type="GO" id="GO:0043023">
    <property type="term" value="F:ribosomal large subunit binding"/>
    <property type="evidence" value="ECO:0007669"/>
    <property type="project" value="UniProtKB-UniRule"/>
</dbReference>
<evidence type="ECO:0000256" key="2">
    <source>
        <dbReference type="ARBA" id="ARBA00022730"/>
    </source>
</evidence>
<dbReference type="PANTHER" id="PTHR15239">
    <property type="entry name" value="NUCLEAR EXPORT MEDIATOR FACTOR NEMF"/>
    <property type="match status" value="1"/>
</dbReference>
<evidence type="ECO:0000259" key="6">
    <source>
        <dbReference type="Pfam" id="PF05670"/>
    </source>
</evidence>
<keyword evidence="4 5" id="KW-0648">Protein biosynthesis</keyword>
<dbReference type="Gene3D" id="1.10.8.50">
    <property type="match status" value="1"/>
</dbReference>
<dbReference type="Pfam" id="PF05833">
    <property type="entry name" value="NFACT_N"/>
    <property type="match status" value="1"/>
</dbReference>
<evidence type="ECO:0000256" key="3">
    <source>
        <dbReference type="ARBA" id="ARBA00022884"/>
    </source>
</evidence>
<dbReference type="RefSeq" id="WP_115885739.1">
    <property type="nucleotide sequence ID" value="NZ_CBCSHX010000005.1"/>
</dbReference>
<dbReference type="GO" id="GO:1990112">
    <property type="term" value="C:RQC complex"/>
    <property type="evidence" value="ECO:0007669"/>
    <property type="project" value="TreeGrafter"/>
</dbReference>
<proteinExistence type="inferred from homology"/>
<dbReference type="OrthoDB" id="9766163at2"/>
<evidence type="ECO:0000256" key="5">
    <source>
        <dbReference type="HAMAP-Rule" id="MF_00844"/>
    </source>
</evidence>
<dbReference type="GO" id="GO:0072344">
    <property type="term" value="P:rescue of stalled ribosome"/>
    <property type="evidence" value="ECO:0007669"/>
    <property type="project" value="UniProtKB-UniRule"/>
</dbReference>
<dbReference type="PANTHER" id="PTHR15239:SF6">
    <property type="entry name" value="RIBOSOME QUALITY CONTROL COMPLEX SUBUNIT NEMF"/>
    <property type="match status" value="1"/>
</dbReference>
<dbReference type="FunFam" id="2.30.310.10:FF:000004">
    <property type="entry name" value="Fibronectin-binding protein A"/>
    <property type="match status" value="1"/>
</dbReference>
<evidence type="ECO:0000313" key="8">
    <source>
        <dbReference type="Proteomes" id="UP000257076"/>
    </source>
</evidence>
<comment type="similarity">
    <text evidence="5">Belongs to the NEMF family.</text>
</comment>
<feature type="coiled-coil region" evidence="5">
    <location>
        <begin position="289"/>
        <end position="316"/>
    </location>
</feature>
<evidence type="ECO:0000256" key="1">
    <source>
        <dbReference type="ARBA" id="ARBA00022555"/>
    </source>
</evidence>
<name>A0A3E0ATJ2_9STAP</name>
<comment type="function">
    <text evidence="5">Key component of the ribosome quality control system (RQC), a ribosome-associated complex that mediates the extraction of incompletely synthesized nascent chains from stalled ribosomes and their subsequent degradation. RqcH recruits Ala-charged tRNA, and with RqcP directs the elongation of stalled nascent chains on 50S ribosomal subunits, leading to non-templated C-terminal alanine extensions (Ala tail). The Ala tail promotes nascent chain degradation. May add between 1 and at least 8 Ala residues. Binds to stalled 50S ribosomal subunits.</text>
</comment>
<dbReference type="Gene3D" id="3.40.970.40">
    <property type="entry name" value="fibrinogen binding protein from staphylococcus aureus domain like"/>
    <property type="match status" value="1"/>
</dbReference>